<keyword evidence="3" id="KW-1185">Reference proteome</keyword>
<gene>
    <name evidence="2" type="ORF">P775_05740</name>
</gene>
<feature type="transmembrane region" description="Helical" evidence="1">
    <location>
        <begin position="39"/>
        <end position="61"/>
    </location>
</feature>
<feature type="transmembrane region" description="Helical" evidence="1">
    <location>
        <begin position="218"/>
        <end position="235"/>
    </location>
</feature>
<dbReference type="AlphaFoldDB" id="A0A2G8RI66"/>
<feature type="transmembrane region" description="Helical" evidence="1">
    <location>
        <begin position="240"/>
        <end position="260"/>
    </location>
</feature>
<feature type="transmembrane region" description="Helical" evidence="1">
    <location>
        <begin position="348"/>
        <end position="369"/>
    </location>
</feature>
<feature type="transmembrane region" description="Helical" evidence="1">
    <location>
        <begin position="67"/>
        <end position="88"/>
    </location>
</feature>
<protein>
    <submittedName>
        <fullName evidence="2">Uncharacterized protein</fullName>
    </submittedName>
</protein>
<feature type="transmembrane region" description="Helical" evidence="1">
    <location>
        <begin position="195"/>
        <end position="212"/>
    </location>
</feature>
<dbReference type="EMBL" id="AWWI01000046">
    <property type="protein sequence ID" value="PIL21183.1"/>
    <property type="molecule type" value="Genomic_DNA"/>
</dbReference>
<keyword evidence="1" id="KW-0472">Membrane</keyword>
<feature type="transmembrane region" description="Helical" evidence="1">
    <location>
        <begin position="166"/>
        <end position="183"/>
    </location>
</feature>
<sequence>MPIFFIPLYAGIDLNGIAALIFVGVTLIYLNEALARAELVVFIIVPWIIILLIYLISGAFLGVRSSLFPFIAQCVFMLGAIGVGLSLSKLWFQDNGPEKIMKFSTAMSLSFFTLLIATAPLENLIGMVSNLTNPIAAVWHSRRAFSPYSFVGGVSAEDLSSFQNRIAQHMFTYGLFVCALSMIARQKLKSGWIEYSFNLISSAFMIIMSIILLSGQALGELLIVTLFCGASYLVYRTNYYFIISLIVIFIAFAISIPWVVNTDLYAEWFGRFSGGNISTGRTDRWAMYLRINDGFTFLGMDRPNTLDPHNFYIALLYESGPLAVCALLVFSLYMLIRPFIKLRRGVEIYGFPYLIMMSVGPQVVFVTMIGGGWGMPGLAEWFKVGLFIFGTQLTPGLKFIWPKKGPL</sequence>
<feature type="transmembrane region" description="Helical" evidence="1">
    <location>
        <begin position="6"/>
        <end position="30"/>
    </location>
</feature>
<keyword evidence="1" id="KW-0812">Transmembrane</keyword>
<evidence type="ECO:0000313" key="3">
    <source>
        <dbReference type="Proteomes" id="UP000231259"/>
    </source>
</evidence>
<feature type="transmembrane region" description="Helical" evidence="1">
    <location>
        <begin position="100"/>
        <end position="121"/>
    </location>
</feature>
<comment type="caution">
    <text evidence="2">The sequence shown here is derived from an EMBL/GenBank/DDBJ whole genome shotgun (WGS) entry which is preliminary data.</text>
</comment>
<accession>A0A2G8RI66</accession>
<dbReference type="Proteomes" id="UP000231259">
    <property type="component" value="Unassembled WGS sequence"/>
</dbReference>
<evidence type="ECO:0000256" key="1">
    <source>
        <dbReference type="SAM" id="Phobius"/>
    </source>
</evidence>
<feature type="transmembrane region" description="Helical" evidence="1">
    <location>
        <begin position="311"/>
        <end position="336"/>
    </location>
</feature>
<keyword evidence="1" id="KW-1133">Transmembrane helix</keyword>
<name>A0A2G8RI66_9RHOB</name>
<organism evidence="2 3">
    <name type="scientific">Puniceibacterium antarcticum</name>
    <dbReference type="NCBI Taxonomy" id="1206336"/>
    <lineage>
        <taxon>Bacteria</taxon>
        <taxon>Pseudomonadati</taxon>
        <taxon>Pseudomonadota</taxon>
        <taxon>Alphaproteobacteria</taxon>
        <taxon>Rhodobacterales</taxon>
        <taxon>Paracoccaceae</taxon>
        <taxon>Puniceibacterium</taxon>
    </lineage>
</organism>
<proteinExistence type="predicted"/>
<reference evidence="2 3" key="1">
    <citation type="submission" date="2013-09" db="EMBL/GenBank/DDBJ databases">
        <title>Genome sequencing of Phaeobacter antarcticus sp. nov. SM1211.</title>
        <authorList>
            <person name="Zhang X.-Y."/>
            <person name="Liu C."/>
            <person name="Chen X.-L."/>
            <person name="Xie B.-B."/>
            <person name="Qin Q.-L."/>
            <person name="Rong J.-C."/>
            <person name="Zhang Y.-Z."/>
        </authorList>
    </citation>
    <scope>NUCLEOTIDE SEQUENCE [LARGE SCALE GENOMIC DNA]</scope>
    <source>
        <strain evidence="2 3">SM1211</strain>
    </source>
</reference>
<evidence type="ECO:0000313" key="2">
    <source>
        <dbReference type="EMBL" id="PIL21183.1"/>
    </source>
</evidence>